<evidence type="ECO:0000313" key="9">
    <source>
        <dbReference type="EMBL" id="KAJ3184591.1"/>
    </source>
</evidence>
<organism evidence="9 10">
    <name type="scientific">Geranomyces variabilis</name>
    <dbReference type="NCBI Taxonomy" id="109894"/>
    <lineage>
        <taxon>Eukaryota</taxon>
        <taxon>Fungi</taxon>
        <taxon>Fungi incertae sedis</taxon>
        <taxon>Chytridiomycota</taxon>
        <taxon>Chytridiomycota incertae sedis</taxon>
        <taxon>Chytridiomycetes</taxon>
        <taxon>Spizellomycetales</taxon>
        <taxon>Powellomycetaceae</taxon>
        <taxon>Geranomyces</taxon>
    </lineage>
</organism>
<comment type="similarity">
    <text evidence="1 5">Belongs to the cyclin family.</text>
</comment>
<evidence type="ECO:0000256" key="2">
    <source>
        <dbReference type="ARBA" id="ARBA00022618"/>
    </source>
</evidence>
<gene>
    <name evidence="9" type="ORF">HDU87_003992</name>
</gene>
<evidence type="ECO:0000259" key="7">
    <source>
        <dbReference type="SMART" id="SM00385"/>
    </source>
</evidence>
<feature type="domain" description="Cyclin-like" evidence="7">
    <location>
        <begin position="174"/>
        <end position="260"/>
    </location>
</feature>
<keyword evidence="2" id="KW-0132">Cell division</keyword>
<dbReference type="InterPro" id="IPR039361">
    <property type="entry name" value="Cyclin"/>
</dbReference>
<keyword evidence="10" id="KW-1185">Reference proteome</keyword>
<feature type="compositionally biased region" description="Basic residues" evidence="6">
    <location>
        <begin position="434"/>
        <end position="447"/>
    </location>
</feature>
<feature type="domain" description="Cyclin C-terminal" evidence="8">
    <location>
        <begin position="269"/>
        <end position="400"/>
    </location>
</feature>
<comment type="caution">
    <text evidence="9">The sequence shown here is derived from an EMBL/GenBank/DDBJ whole genome shotgun (WGS) entry which is preliminary data.</text>
</comment>
<dbReference type="Gene3D" id="1.10.472.10">
    <property type="entry name" value="Cyclin-like"/>
    <property type="match status" value="2"/>
</dbReference>
<dbReference type="PROSITE" id="PS00292">
    <property type="entry name" value="CYCLINS"/>
    <property type="match status" value="1"/>
</dbReference>
<dbReference type="SMART" id="SM00385">
    <property type="entry name" value="CYCLIN"/>
    <property type="match status" value="1"/>
</dbReference>
<dbReference type="FunFam" id="1.10.472.10:FF:000010">
    <property type="entry name" value="G1/S-specific cyclin Cln1"/>
    <property type="match status" value="1"/>
</dbReference>
<feature type="region of interest" description="Disordered" evidence="6">
    <location>
        <begin position="434"/>
        <end position="469"/>
    </location>
</feature>
<dbReference type="GO" id="GO:0051726">
    <property type="term" value="P:regulation of cell cycle"/>
    <property type="evidence" value="ECO:0007669"/>
    <property type="project" value="UniProtKB-ARBA"/>
</dbReference>
<feature type="region of interest" description="Disordered" evidence="6">
    <location>
        <begin position="1"/>
        <end position="114"/>
    </location>
</feature>
<feature type="compositionally biased region" description="Basic and acidic residues" evidence="6">
    <location>
        <begin position="1"/>
        <end position="10"/>
    </location>
</feature>
<evidence type="ECO:0000313" key="10">
    <source>
        <dbReference type="Proteomes" id="UP001212152"/>
    </source>
</evidence>
<dbReference type="InterPro" id="IPR048258">
    <property type="entry name" value="Cyclins_cyclin-box"/>
</dbReference>
<dbReference type="AlphaFoldDB" id="A0AAD5TQT5"/>
<dbReference type="GO" id="GO:0019887">
    <property type="term" value="F:protein kinase regulator activity"/>
    <property type="evidence" value="ECO:0007669"/>
    <property type="project" value="UniProtKB-ARBA"/>
</dbReference>
<evidence type="ECO:0008006" key="11">
    <source>
        <dbReference type="Google" id="ProtNLM"/>
    </source>
</evidence>
<name>A0AAD5TQT5_9FUNG</name>
<evidence type="ECO:0000256" key="4">
    <source>
        <dbReference type="ARBA" id="ARBA00023306"/>
    </source>
</evidence>
<dbReference type="InterPro" id="IPR013763">
    <property type="entry name" value="Cyclin-like_dom"/>
</dbReference>
<dbReference type="Pfam" id="PF02984">
    <property type="entry name" value="Cyclin_C"/>
    <property type="match status" value="1"/>
</dbReference>
<proteinExistence type="inferred from homology"/>
<dbReference type="PANTHER" id="PTHR10177">
    <property type="entry name" value="CYCLINS"/>
    <property type="match status" value="1"/>
</dbReference>
<reference evidence="9" key="1">
    <citation type="submission" date="2020-05" db="EMBL/GenBank/DDBJ databases">
        <title>Phylogenomic resolution of chytrid fungi.</title>
        <authorList>
            <person name="Stajich J.E."/>
            <person name="Amses K."/>
            <person name="Simmons R."/>
            <person name="Seto K."/>
            <person name="Myers J."/>
            <person name="Bonds A."/>
            <person name="Quandt C.A."/>
            <person name="Barry K."/>
            <person name="Liu P."/>
            <person name="Grigoriev I."/>
            <person name="Longcore J.E."/>
            <person name="James T.Y."/>
        </authorList>
    </citation>
    <scope>NUCLEOTIDE SEQUENCE</scope>
    <source>
        <strain evidence="9">JEL0379</strain>
    </source>
</reference>
<dbReference type="InterPro" id="IPR006671">
    <property type="entry name" value="Cyclin_N"/>
</dbReference>
<dbReference type="GO" id="GO:0051301">
    <property type="term" value="P:cell division"/>
    <property type="evidence" value="ECO:0007669"/>
    <property type="project" value="UniProtKB-KW"/>
</dbReference>
<dbReference type="SMART" id="SM01332">
    <property type="entry name" value="Cyclin_C"/>
    <property type="match status" value="1"/>
</dbReference>
<feature type="compositionally biased region" description="Basic residues" evidence="6">
    <location>
        <begin position="51"/>
        <end position="68"/>
    </location>
</feature>
<evidence type="ECO:0000256" key="3">
    <source>
        <dbReference type="ARBA" id="ARBA00023127"/>
    </source>
</evidence>
<accession>A0AAD5TQT5</accession>
<dbReference type="InterPro" id="IPR004367">
    <property type="entry name" value="Cyclin_C-dom"/>
</dbReference>
<protein>
    <recommendedName>
        <fullName evidence="11">Cyclin N-terminal domain-containing protein</fullName>
    </recommendedName>
</protein>
<dbReference type="EMBL" id="JADGJQ010000003">
    <property type="protein sequence ID" value="KAJ3184591.1"/>
    <property type="molecule type" value="Genomic_DNA"/>
</dbReference>
<evidence type="ECO:0000256" key="1">
    <source>
        <dbReference type="ARBA" id="ARBA00008742"/>
    </source>
</evidence>
<feature type="compositionally biased region" description="Pro residues" evidence="6">
    <location>
        <begin position="76"/>
        <end position="92"/>
    </location>
</feature>
<dbReference type="InterPro" id="IPR036915">
    <property type="entry name" value="Cyclin-like_sf"/>
</dbReference>
<dbReference type="Pfam" id="PF00134">
    <property type="entry name" value="Cyclin_N"/>
    <property type="match status" value="1"/>
</dbReference>
<keyword evidence="3 5" id="KW-0195">Cyclin</keyword>
<dbReference type="Proteomes" id="UP001212152">
    <property type="component" value="Unassembled WGS sequence"/>
</dbReference>
<keyword evidence="4" id="KW-0131">Cell cycle</keyword>
<evidence type="ECO:0000259" key="8">
    <source>
        <dbReference type="SMART" id="SM01332"/>
    </source>
</evidence>
<evidence type="ECO:0000256" key="6">
    <source>
        <dbReference type="SAM" id="MobiDB-lite"/>
    </source>
</evidence>
<sequence>MFSYFADHHAQHSSSSLSSSSSSSAYSTANPTAAPCPTAATKTAAKTAAPHQHHHHQHSLYQHHHHQQKQQQHLSCPPPPPLSVPPPPPPPLSVTVGAGGGGGTLTPKSEPRCCTLPPQKLLQRMRRNKSDEFEEYGQEILEAMRENESKAMVDPCYMLDQPELSWAMRQTLITWLVQVHAQYNLQPETLYLAISIIDRISSVRPVTKSHYQLIGTTALWIAAKYEENHGRVPSLKNLAFICTNNYLESEFVATERLMLRLLGFDLGHPTPEAFLKAFHAATECAGDSRASELASAQVLSIARYLMEIGAVAAPAGFFIKRRPSVLATAALHLAEIIFAGSALPNSHAITHSPAVAAAARDPNIMQCVQVLSNLVGKGCEVVRQKYISKTHHEASHIVHGWQRNQVLLAARAAAAPPLLPSSPAAAYRHLHGSHQHYHHHHHHHHHVPQQQQNGSSPYFHHHQHHQQQQLFLNPNHHQHQYSGDVGVQFPTCPPPGLLTPPKDLIGWGGYTPVHI</sequence>
<feature type="compositionally biased region" description="Low complexity" evidence="6">
    <location>
        <begin position="13"/>
        <end position="50"/>
    </location>
</feature>
<evidence type="ECO:0000256" key="5">
    <source>
        <dbReference type="RuleBase" id="RU000383"/>
    </source>
</evidence>
<dbReference type="SUPFAM" id="SSF47954">
    <property type="entry name" value="Cyclin-like"/>
    <property type="match status" value="2"/>
</dbReference>